<gene>
    <name evidence="13" type="primary">kdpE</name>
    <name evidence="13" type="ordered locus">FRAAL5299</name>
</gene>
<dbReference type="SMART" id="SM00862">
    <property type="entry name" value="Trans_reg_C"/>
    <property type="match status" value="1"/>
</dbReference>
<protein>
    <submittedName>
        <fullName evidence="13">Response regulator in two-component regulatory system with KdpD, regulation of potassium translocation (OmpR family)</fullName>
    </submittedName>
</protein>
<evidence type="ECO:0000256" key="5">
    <source>
        <dbReference type="ARBA" id="ARBA00023015"/>
    </source>
</evidence>
<feature type="DNA-binding region" description="OmpR/PhoB-type" evidence="9">
    <location>
        <begin position="155"/>
        <end position="259"/>
    </location>
</feature>
<feature type="modified residue" description="4-aspartylphosphate" evidence="8">
    <location>
        <position position="67"/>
    </location>
</feature>
<dbReference type="AlphaFoldDB" id="Q0RF19"/>
<evidence type="ECO:0000256" key="10">
    <source>
        <dbReference type="SAM" id="MobiDB-lite"/>
    </source>
</evidence>
<dbReference type="PANTHER" id="PTHR48111">
    <property type="entry name" value="REGULATOR OF RPOS"/>
    <property type="match status" value="1"/>
</dbReference>
<evidence type="ECO:0000256" key="2">
    <source>
        <dbReference type="ARBA" id="ARBA00022490"/>
    </source>
</evidence>
<dbReference type="SMART" id="SM00448">
    <property type="entry name" value="REC"/>
    <property type="match status" value="1"/>
</dbReference>
<evidence type="ECO:0000256" key="4">
    <source>
        <dbReference type="ARBA" id="ARBA00023012"/>
    </source>
</evidence>
<dbReference type="STRING" id="326424.FRAAL5299"/>
<proteinExistence type="predicted"/>
<dbReference type="GO" id="GO:0000987">
    <property type="term" value="F:cis-regulatory region sequence-specific DNA binding"/>
    <property type="evidence" value="ECO:0007669"/>
    <property type="project" value="UniProtKB-ARBA"/>
</dbReference>
<keyword evidence="4" id="KW-0902">Two-component regulatory system</keyword>
<dbReference type="eggNOG" id="COG0745">
    <property type="taxonomic scope" value="Bacteria"/>
</dbReference>
<keyword evidence="2" id="KW-0963">Cytoplasm</keyword>
<keyword evidence="6 9" id="KW-0238">DNA-binding</keyword>
<sequence length="259" mass="27928">MSPAAGSGGEGSGEPVGRILIVEDEPQLLRAMRINLHSRGHEVRTAVDGAHALREAASHPPDLVVLDLGLPDLDGIDVIRGLRGWTRVPIIVLSGRTSGHDKIAALDAGADDYVTKPFSVEELLARIRAVTRRAGGAETGPVITLGRHRIDFATKTVTTLPDPATPSASESVQGAEPGPTPESVRLTPTEWRLLATLVREPGKLISSRSLLDQVWGPGHADDTSSLRLYVNRLRRKLEPDPSRPRHLTTEPGMGYRYQP</sequence>
<dbReference type="GO" id="GO:0042802">
    <property type="term" value="F:identical protein binding"/>
    <property type="evidence" value="ECO:0007669"/>
    <property type="project" value="UniProtKB-ARBA"/>
</dbReference>
<dbReference type="InterPro" id="IPR001789">
    <property type="entry name" value="Sig_transdc_resp-reg_receiver"/>
</dbReference>
<dbReference type="CDD" id="cd00383">
    <property type="entry name" value="trans_reg_C"/>
    <property type="match status" value="1"/>
</dbReference>
<evidence type="ECO:0000259" key="12">
    <source>
        <dbReference type="PROSITE" id="PS51755"/>
    </source>
</evidence>
<dbReference type="SUPFAM" id="SSF46894">
    <property type="entry name" value="C-terminal effector domain of the bipartite response regulators"/>
    <property type="match status" value="1"/>
</dbReference>
<dbReference type="InterPro" id="IPR039420">
    <property type="entry name" value="WalR-like"/>
</dbReference>
<evidence type="ECO:0000256" key="3">
    <source>
        <dbReference type="ARBA" id="ARBA00022553"/>
    </source>
</evidence>
<dbReference type="Gene3D" id="1.10.10.10">
    <property type="entry name" value="Winged helix-like DNA-binding domain superfamily/Winged helix DNA-binding domain"/>
    <property type="match status" value="1"/>
</dbReference>
<dbReference type="Pfam" id="PF00486">
    <property type="entry name" value="Trans_reg_C"/>
    <property type="match status" value="1"/>
</dbReference>
<keyword evidence="14" id="KW-1185">Reference proteome</keyword>
<evidence type="ECO:0000313" key="13">
    <source>
        <dbReference type="EMBL" id="CAJ63932.1"/>
    </source>
</evidence>
<feature type="domain" description="Response regulatory" evidence="11">
    <location>
        <begin position="18"/>
        <end position="131"/>
    </location>
</feature>
<dbReference type="HOGENOM" id="CLU_000445_30_8_11"/>
<evidence type="ECO:0000256" key="9">
    <source>
        <dbReference type="PROSITE-ProRule" id="PRU01091"/>
    </source>
</evidence>
<keyword evidence="7" id="KW-0804">Transcription</keyword>
<dbReference type="PROSITE" id="PS50110">
    <property type="entry name" value="RESPONSE_REGULATORY"/>
    <property type="match status" value="1"/>
</dbReference>
<feature type="region of interest" description="Disordered" evidence="10">
    <location>
        <begin position="238"/>
        <end position="259"/>
    </location>
</feature>
<feature type="region of interest" description="Disordered" evidence="10">
    <location>
        <begin position="158"/>
        <end position="184"/>
    </location>
</feature>
<name>Q0RF19_FRAAA</name>
<dbReference type="FunFam" id="3.40.50.2300:FF:000021">
    <property type="entry name" value="Two-component system response regulator KdpE"/>
    <property type="match status" value="1"/>
</dbReference>
<keyword evidence="5" id="KW-0805">Transcription regulation</keyword>
<dbReference type="Pfam" id="PF00072">
    <property type="entry name" value="Response_reg"/>
    <property type="match status" value="1"/>
</dbReference>
<dbReference type="Proteomes" id="UP000000657">
    <property type="component" value="Chromosome"/>
</dbReference>
<dbReference type="KEGG" id="fal:FRAAL5299"/>
<dbReference type="InterPro" id="IPR036388">
    <property type="entry name" value="WH-like_DNA-bd_sf"/>
</dbReference>
<evidence type="ECO:0000313" key="14">
    <source>
        <dbReference type="Proteomes" id="UP000000657"/>
    </source>
</evidence>
<dbReference type="PROSITE" id="PS51755">
    <property type="entry name" value="OMPR_PHOB"/>
    <property type="match status" value="1"/>
</dbReference>
<evidence type="ECO:0000256" key="8">
    <source>
        <dbReference type="PROSITE-ProRule" id="PRU00169"/>
    </source>
</evidence>
<dbReference type="InterPro" id="IPR001867">
    <property type="entry name" value="OmpR/PhoB-type_DNA-bd"/>
</dbReference>
<dbReference type="InterPro" id="IPR011006">
    <property type="entry name" value="CheY-like_superfamily"/>
</dbReference>
<dbReference type="CDD" id="cd17620">
    <property type="entry name" value="REC_OmpR_KdpE-like"/>
    <property type="match status" value="1"/>
</dbReference>
<evidence type="ECO:0000259" key="11">
    <source>
        <dbReference type="PROSITE" id="PS50110"/>
    </source>
</evidence>
<evidence type="ECO:0000256" key="6">
    <source>
        <dbReference type="ARBA" id="ARBA00023125"/>
    </source>
</evidence>
<comment type="subcellular location">
    <subcellularLocation>
        <location evidence="1">Cytoplasm</location>
    </subcellularLocation>
</comment>
<dbReference type="PANTHER" id="PTHR48111:SF50">
    <property type="entry name" value="KDP OPERON TRANSCRIPTIONAL REGULATORY PROTEIN KDPE"/>
    <property type="match status" value="1"/>
</dbReference>
<evidence type="ECO:0000256" key="7">
    <source>
        <dbReference type="ARBA" id="ARBA00023163"/>
    </source>
</evidence>
<dbReference type="GO" id="GO:0000156">
    <property type="term" value="F:phosphorelay response regulator activity"/>
    <property type="evidence" value="ECO:0007669"/>
    <property type="project" value="TreeGrafter"/>
</dbReference>
<dbReference type="GO" id="GO:0045893">
    <property type="term" value="P:positive regulation of DNA-templated transcription"/>
    <property type="evidence" value="ECO:0007669"/>
    <property type="project" value="UniProtKB-ARBA"/>
</dbReference>
<dbReference type="InterPro" id="IPR016032">
    <property type="entry name" value="Sig_transdc_resp-reg_C-effctor"/>
</dbReference>
<evidence type="ECO:0000256" key="1">
    <source>
        <dbReference type="ARBA" id="ARBA00004496"/>
    </source>
</evidence>
<dbReference type="EMBL" id="CT573213">
    <property type="protein sequence ID" value="CAJ63932.1"/>
    <property type="molecule type" value="Genomic_DNA"/>
</dbReference>
<accession>Q0RF19</accession>
<dbReference type="Gene3D" id="3.40.50.2300">
    <property type="match status" value="1"/>
</dbReference>
<organism evidence="13 14">
    <name type="scientific">Frankia alni (strain DSM 45986 / CECT 9034 / ACN14a)</name>
    <dbReference type="NCBI Taxonomy" id="326424"/>
    <lineage>
        <taxon>Bacteria</taxon>
        <taxon>Bacillati</taxon>
        <taxon>Actinomycetota</taxon>
        <taxon>Actinomycetes</taxon>
        <taxon>Frankiales</taxon>
        <taxon>Frankiaceae</taxon>
        <taxon>Frankia</taxon>
    </lineage>
</organism>
<dbReference type="Gene3D" id="6.10.250.690">
    <property type="match status" value="1"/>
</dbReference>
<reference evidence="13 14" key="1">
    <citation type="journal article" date="2007" name="Genome Res.">
        <title>Genome characteristics of facultatively symbiotic Frankia sp. strains reflect host range and host plant biogeography.</title>
        <authorList>
            <person name="Normand P."/>
            <person name="Lapierre P."/>
            <person name="Tisa L.S."/>
            <person name="Gogarten J.P."/>
            <person name="Alloisio N."/>
            <person name="Bagnarol E."/>
            <person name="Bassi C.A."/>
            <person name="Berry A.M."/>
            <person name="Bickhart D.M."/>
            <person name="Choisne N."/>
            <person name="Couloux A."/>
            <person name="Cournoyer B."/>
            <person name="Cruveiller S."/>
            <person name="Daubin V."/>
            <person name="Demange N."/>
            <person name="Francino M.P."/>
            <person name="Goltsman E."/>
            <person name="Huang Y."/>
            <person name="Kopp O.R."/>
            <person name="Labarre L."/>
            <person name="Lapidus A."/>
            <person name="Lavire C."/>
            <person name="Marechal J."/>
            <person name="Martinez M."/>
            <person name="Mastronunzio J.E."/>
            <person name="Mullin B.C."/>
            <person name="Niemann J."/>
            <person name="Pujic P."/>
            <person name="Rawnsley T."/>
            <person name="Rouy Z."/>
            <person name="Schenowitz C."/>
            <person name="Sellstedt A."/>
            <person name="Tavares F."/>
            <person name="Tomkins J.P."/>
            <person name="Vallenet D."/>
            <person name="Valverde C."/>
            <person name="Wall L.G."/>
            <person name="Wang Y."/>
            <person name="Medigue C."/>
            <person name="Benson D.R."/>
        </authorList>
    </citation>
    <scope>NUCLEOTIDE SEQUENCE [LARGE SCALE GENOMIC DNA]</scope>
    <source>
        <strain evidence="14">DSM 45986 / CECT 9034 / ACN14a</strain>
    </source>
</reference>
<feature type="domain" description="OmpR/PhoB-type" evidence="12">
    <location>
        <begin position="155"/>
        <end position="259"/>
    </location>
</feature>
<keyword evidence="3 8" id="KW-0597">Phosphoprotein</keyword>
<dbReference type="GO" id="GO:0005829">
    <property type="term" value="C:cytosol"/>
    <property type="evidence" value="ECO:0007669"/>
    <property type="project" value="TreeGrafter"/>
</dbReference>
<dbReference type="GO" id="GO:0032993">
    <property type="term" value="C:protein-DNA complex"/>
    <property type="evidence" value="ECO:0007669"/>
    <property type="project" value="TreeGrafter"/>
</dbReference>
<dbReference type="SUPFAM" id="SSF52172">
    <property type="entry name" value="CheY-like"/>
    <property type="match status" value="1"/>
</dbReference>